<dbReference type="InterPro" id="IPR018392">
    <property type="entry name" value="LysM"/>
</dbReference>
<dbReference type="GO" id="GO:0000270">
    <property type="term" value="P:peptidoglycan metabolic process"/>
    <property type="evidence" value="ECO:0007669"/>
    <property type="project" value="InterPro"/>
</dbReference>
<feature type="non-terminal residue" evidence="2">
    <location>
        <position position="400"/>
    </location>
</feature>
<dbReference type="SUPFAM" id="SSF53955">
    <property type="entry name" value="Lysozyme-like"/>
    <property type="match status" value="1"/>
</dbReference>
<dbReference type="GO" id="GO:0016020">
    <property type="term" value="C:membrane"/>
    <property type="evidence" value="ECO:0007669"/>
    <property type="project" value="InterPro"/>
</dbReference>
<evidence type="ECO:0000313" key="2">
    <source>
        <dbReference type="EMBL" id="SVB77611.1"/>
    </source>
</evidence>
<dbReference type="Gene3D" id="1.10.530.10">
    <property type="match status" value="1"/>
</dbReference>
<dbReference type="CDD" id="cd16894">
    <property type="entry name" value="MltD-like"/>
    <property type="match status" value="1"/>
</dbReference>
<proteinExistence type="predicted"/>
<reference evidence="2" key="1">
    <citation type="submission" date="2018-05" db="EMBL/GenBank/DDBJ databases">
        <authorList>
            <person name="Lanie J.A."/>
            <person name="Ng W.-L."/>
            <person name="Kazmierczak K.M."/>
            <person name="Andrzejewski T.M."/>
            <person name="Davidsen T.M."/>
            <person name="Wayne K.J."/>
            <person name="Tettelin H."/>
            <person name="Glass J.I."/>
            <person name="Rusch D."/>
            <person name="Podicherti R."/>
            <person name="Tsui H.-C.T."/>
            <person name="Winkler M.E."/>
        </authorList>
    </citation>
    <scope>NUCLEOTIDE SEQUENCE</scope>
</reference>
<name>A0A382GTU7_9ZZZZ</name>
<dbReference type="InterPro" id="IPR008258">
    <property type="entry name" value="Transglycosylase_SLT_dom_1"/>
</dbReference>
<dbReference type="PANTHER" id="PTHR37423:SF2">
    <property type="entry name" value="MEMBRANE-BOUND LYTIC MUREIN TRANSGLYCOSYLASE C"/>
    <property type="match status" value="1"/>
</dbReference>
<dbReference type="Pfam" id="PF01464">
    <property type="entry name" value="SLT"/>
    <property type="match status" value="1"/>
</dbReference>
<dbReference type="EMBL" id="UINC01056959">
    <property type="protein sequence ID" value="SVB77611.1"/>
    <property type="molecule type" value="Genomic_DNA"/>
</dbReference>
<organism evidence="2">
    <name type="scientific">marine metagenome</name>
    <dbReference type="NCBI Taxonomy" id="408172"/>
    <lineage>
        <taxon>unclassified sequences</taxon>
        <taxon>metagenomes</taxon>
        <taxon>ecological metagenomes</taxon>
    </lineage>
</organism>
<dbReference type="AlphaFoldDB" id="A0A382GTU7"/>
<accession>A0A382GTU7</accession>
<dbReference type="InterPro" id="IPR023346">
    <property type="entry name" value="Lysozyme-like_dom_sf"/>
</dbReference>
<dbReference type="GO" id="GO:0008933">
    <property type="term" value="F:peptidoglycan lytic transglycosylase activity"/>
    <property type="evidence" value="ECO:0007669"/>
    <property type="project" value="InterPro"/>
</dbReference>
<dbReference type="PROSITE" id="PS00922">
    <property type="entry name" value="TRANSGLYCOSYLASE"/>
    <property type="match status" value="1"/>
</dbReference>
<feature type="domain" description="Transglycosylase SLT" evidence="1">
    <location>
        <begin position="161"/>
        <end position="260"/>
    </location>
</feature>
<dbReference type="PANTHER" id="PTHR37423">
    <property type="entry name" value="SOLUBLE LYTIC MUREIN TRANSGLYCOSYLASE-RELATED"/>
    <property type="match status" value="1"/>
</dbReference>
<dbReference type="InterPro" id="IPR000189">
    <property type="entry name" value="Transglyc_AS"/>
</dbReference>
<sequence length="400" mass="45340">MHFSDNKRLFQSSIYSILALTSACSLILQNESSLPPNASLSEDSQANHAPKAITSVNNEPPLQQHINSSQPMQVAPVVSMPPPPQVDLQAVLEETAQEQANVDIWSLLRAGFRLPHRLDEKRVQQQINWFIRNPDYLERVIKRSEPFLYHIMESLSASKLPLEFALLPIVESAFDPFAYSHGRASGLWQFIPSTARLYGVKIDWWYDGRRDLIDSTAAANRFLTDLFKYFNGDWELALAAYNSGMGNVGKAIKQNKKQRKPTSFWDLKLPRETQAYVPKLLALSAIIKDPVHYNIELHSIANQPYLEAVAIESQLDLALAAELADVHINEIYRLNAGHNQWASHPEGPHRLLLPVNKAKNFRQRLKQLPDSSRISWKRHTIKAGENLGSIAQRYALNVQT</sequence>
<gene>
    <name evidence="2" type="ORF">METZ01_LOCUS230465</name>
</gene>
<protein>
    <recommendedName>
        <fullName evidence="1">Transglycosylase SLT domain-containing protein</fullName>
    </recommendedName>
</protein>
<evidence type="ECO:0000259" key="1">
    <source>
        <dbReference type="Pfam" id="PF01464"/>
    </source>
</evidence>
<dbReference type="PROSITE" id="PS51257">
    <property type="entry name" value="PROKAR_LIPOPROTEIN"/>
    <property type="match status" value="1"/>
</dbReference>
<dbReference type="CDD" id="cd00118">
    <property type="entry name" value="LysM"/>
    <property type="match status" value="1"/>
</dbReference>